<evidence type="ECO:0000313" key="2">
    <source>
        <dbReference type="EMBL" id="KAH7143533.1"/>
    </source>
</evidence>
<accession>A0A9P9ERC2</accession>
<sequence length="216" mass="24699">MSQRFPLPRAPECPTCHRVSNRRVAKDTNPNGNGGRPYYFCDRSHKYNFITWDDNRDIIAGNPQCWCGHRSRRDRANGPGLTEWYACASRECGFRQEIEGNDIVELEDTRPPETVRDYNMSMVSDFPASVSRFSSGTDLKAGSQPTRSVHHVGADIHSLDEHMRVMSVTPITHTGLQESPFSTYMMPTQFQRSPNLACPLHGGRRKWFFGRVRCRC</sequence>
<comment type="caution">
    <text evidence="2">The sequence shown here is derived from an EMBL/GenBank/DDBJ whole genome shotgun (WGS) entry which is preliminary data.</text>
</comment>
<reference evidence="2" key="1">
    <citation type="journal article" date="2021" name="Nat. Commun.">
        <title>Genetic determinants of endophytism in the Arabidopsis root mycobiome.</title>
        <authorList>
            <person name="Mesny F."/>
            <person name="Miyauchi S."/>
            <person name="Thiergart T."/>
            <person name="Pickel B."/>
            <person name="Atanasova L."/>
            <person name="Karlsson M."/>
            <person name="Huettel B."/>
            <person name="Barry K.W."/>
            <person name="Haridas S."/>
            <person name="Chen C."/>
            <person name="Bauer D."/>
            <person name="Andreopoulos W."/>
            <person name="Pangilinan J."/>
            <person name="LaButti K."/>
            <person name="Riley R."/>
            <person name="Lipzen A."/>
            <person name="Clum A."/>
            <person name="Drula E."/>
            <person name="Henrissat B."/>
            <person name="Kohler A."/>
            <person name="Grigoriev I.V."/>
            <person name="Martin F.M."/>
            <person name="Hacquard S."/>
        </authorList>
    </citation>
    <scope>NUCLEOTIDE SEQUENCE</scope>
    <source>
        <strain evidence="2">MPI-CAGE-AT-0147</strain>
    </source>
</reference>
<dbReference type="InterPro" id="IPR056444">
    <property type="entry name" value="Zn_ribbon_GRF_2"/>
</dbReference>
<dbReference type="AlphaFoldDB" id="A0A9P9ERC2"/>
<feature type="domain" description="GRF-like zinc ribbon" evidence="1">
    <location>
        <begin position="10"/>
        <end position="56"/>
    </location>
</feature>
<proteinExistence type="predicted"/>
<dbReference type="EMBL" id="JAGMUV010000009">
    <property type="protein sequence ID" value="KAH7143533.1"/>
    <property type="molecule type" value="Genomic_DNA"/>
</dbReference>
<evidence type="ECO:0000259" key="1">
    <source>
        <dbReference type="Pfam" id="PF23549"/>
    </source>
</evidence>
<keyword evidence="3" id="KW-1185">Reference proteome</keyword>
<dbReference type="Proteomes" id="UP000738349">
    <property type="component" value="Unassembled WGS sequence"/>
</dbReference>
<protein>
    <recommendedName>
        <fullName evidence="1">GRF-like zinc ribbon domain-containing protein</fullName>
    </recommendedName>
</protein>
<dbReference type="OrthoDB" id="4469945at2759"/>
<evidence type="ECO:0000313" key="3">
    <source>
        <dbReference type="Proteomes" id="UP000738349"/>
    </source>
</evidence>
<name>A0A9P9ERC2_9HYPO</name>
<gene>
    <name evidence="2" type="ORF">EDB81DRAFT_857036</name>
</gene>
<organism evidence="2 3">
    <name type="scientific">Dactylonectria macrodidyma</name>
    <dbReference type="NCBI Taxonomy" id="307937"/>
    <lineage>
        <taxon>Eukaryota</taxon>
        <taxon>Fungi</taxon>
        <taxon>Dikarya</taxon>
        <taxon>Ascomycota</taxon>
        <taxon>Pezizomycotina</taxon>
        <taxon>Sordariomycetes</taxon>
        <taxon>Hypocreomycetidae</taxon>
        <taxon>Hypocreales</taxon>
        <taxon>Nectriaceae</taxon>
        <taxon>Dactylonectria</taxon>
    </lineage>
</organism>
<dbReference type="Pfam" id="PF23549">
    <property type="entry name" value="Zn_ribbon_GRF_2"/>
    <property type="match status" value="1"/>
</dbReference>